<dbReference type="Proteomes" id="UP000570823">
    <property type="component" value="Unassembled WGS sequence"/>
</dbReference>
<dbReference type="RefSeq" id="WP_176787932.1">
    <property type="nucleotide sequence ID" value="NZ_JABXWR010000001.1"/>
</dbReference>
<dbReference type="AlphaFoldDB" id="A0A7K4HLR4"/>
<comment type="caution">
    <text evidence="1">The sequence shown here is derived from an EMBL/GenBank/DDBJ whole genome shotgun (WGS) entry which is preliminary data.</text>
</comment>
<evidence type="ECO:0000313" key="2">
    <source>
        <dbReference type="Proteomes" id="UP000570823"/>
    </source>
</evidence>
<protein>
    <recommendedName>
        <fullName evidence="3">HEAT repeat domain-containing protein</fullName>
    </recommendedName>
</protein>
<dbReference type="OrthoDB" id="112261at2157"/>
<name>A0A7K4HLR4_9EURY</name>
<reference evidence="1 2" key="1">
    <citation type="submission" date="2020-06" db="EMBL/GenBank/DDBJ databases">
        <title>Methanofollis fontis sp. nov., a methanogen isolated from marine sediments near a cold seep at Four-Way Closure Ridge offshore southwestern Taiwan.</title>
        <authorList>
            <person name="Chen S.-C."/>
            <person name="Teng N.-H."/>
            <person name="Lin Y.-S."/>
            <person name="Lai M.-C."/>
            <person name="Chen H.-H."/>
            <person name="Wang C.-C."/>
        </authorList>
    </citation>
    <scope>NUCLEOTIDE SEQUENCE [LARGE SCALE GENOMIC DNA]</scope>
    <source>
        <strain evidence="1 2">DSM 2702</strain>
    </source>
</reference>
<accession>A0A7K4HLR4</accession>
<organism evidence="1 2">
    <name type="scientific">Methanofollis tationis</name>
    <dbReference type="NCBI Taxonomy" id="81417"/>
    <lineage>
        <taxon>Archaea</taxon>
        <taxon>Methanobacteriati</taxon>
        <taxon>Methanobacteriota</taxon>
        <taxon>Stenosarchaea group</taxon>
        <taxon>Methanomicrobia</taxon>
        <taxon>Methanomicrobiales</taxon>
        <taxon>Methanomicrobiaceae</taxon>
        <taxon>Methanofollis</taxon>
    </lineage>
</organism>
<gene>
    <name evidence="1" type="ORF">HWN36_02560</name>
</gene>
<proteinExistence type="predicted"/>
<sequence length="194" mass="20862">MDIPDAATVLASGDDEAVLTALHDMLLFKSVNPPAPADLDAVAGVMDRGGRAAETALQVLYVAAVREGTLPAEREAAVGRVRAFLEGVRDDPEGRAAVRHAVGLLACMGDPLAIEQLAYDAPCFDGERVKKEDYIQPAMAAMLRRHDADLAALQASMGETRAAADIGEIREYGREPAAYEERMRLMQEDEVEVL</sequence>
<keyword evidence="2" id="KW-1185">Reference proteome</keyword>
<dbReference type="EMBL" id="JABXWR010000001">
    <property type="protein sequence ID" value="NVO66215.1"/>
    <property type="molecule type" value="Genomic_DNA"/>
</dbReference>
<evidence type="ECO:0000313" key="1">
    <source>
        <dbReference type="EMBL" id="NVO66215.1"/>
    </source>
</evidence>
<evidence type="ECO:0008006" key="3">
    <source>
        <dbReference type="Google" id="ProtNLM"/>
    </source>
</evidence>